<keyword evidence="2" id="KW-0320">Glycogen biosynthesis</keyword>
<dbReference type="GO" id="GO:0008878">
    <property type="term" value="F:glucose-1-phosphate adenylyltransferase activity"/>
    <property type="evidence" value="ECO:0007669"/>
    <property type="project" value="UniProtKB-EC"/>
</dbReference>
<feature type="domain" description="Glucose-1-phosphate adenylyltransferase/Bifunctional protein GlmU-like C-terminal hexapeptide" evidence="4">
    <location>
        <begin position="288"/>
        <end position="355"/>
    </location>
</feature>
<gene>
    <name evidence="5" type="primary">glgD</name>
    <name evidence="5" type="ORF">DW740_02875</name>
</gene>
<sequence length="371" mass="41604">MARAFGIVTSSGTHIKVEGLQQYRPIGAFSFLGRYRVIDFPISNMSNSGIDRIQVYVKRKPRSLVEHLGTGRHYNINSKRGKLQLMFSQNSSENDVYNTDISAFAENIEFIERMREPYVIIAPSYMVYAANYSELLQAHIDSDADITLLYHSVDNAREAFLNCDILNLNKQKGVESIEKNRGSAQKRNIFMDTYIMKKELFIELIKKGKKISSMYTLPQIVAASLGELDVRGVAHRGYFASVTDFNSYYNANISLIDIKTAEGLFNPDWPIYTKTNDSCPTQYLEGADVKNSVISNGCVIEGTVENSVIGRGCQIKPGAVVKNSVVLSHTVVGENAHIENQVMDKWAKVVHGNEIIAEEGHPGYIRRDDIL</sequence>
<evidence type="ECO:0000313" key="5">
    <source>
        <dbReference type="EMBL" id="RHE41274.1"/>
    </source>
</evidence>
<name>A0A414J9S6_9FIRM</name>
<dbReference type="InterPro" id="IPR056818">
    <property type="entry name" value="GlmU/GlgC-like_hexapep"/>
</dbReference>
<dbReference type="EMBL" id="QSKF01000002">
    <property type="protein sequence ID" value="RHE41274.1"/>
    <property type="molecule type" value="Genomic_DNA"/>
</dbReference>
<dbReference type="SUPFAM" id="SSF53448">
    <property type="entry name" value="Nucleotide-diphospho-sugar transferases"/>
    <property type="match status" value="1"/>
</dbReference>
<dbReference type="CDD" id="cd04651">
    <property type="entry name" value="LbH_G1P_AT_C"/>
    <property type="match status" value="1"/>
</dbReference>
<reference evidence="5 6" key="1">
    <citation type="submission" date="2018-08" db="EMBL/GenBank/DDBJ databases">
        <title>A genome reference for cultivated species of the human gut microbiota.</title>
        <authorList>
            <person name="Zou Y."/>
            <person name="Xue W."/>
            <person name="Luo G."/>
        </authorList>
    </citation>
    <scope>NUCLEOTIDE SEQUENCE [LARGE SCALE GENOMIC DNA]</scope>
    <source>
        <strain evidence="5 6">AM28-23</strain>
    </source>
</reference>
<dbReference type="NCBIfam" id="TIGR02092">
    <property type="entry name" value="glgD"/>
    <property type="match status" value="1"/>
</dbReference>
<keyword evidence="5" id="KW-0808">Transferase</keyword>
<dbReference type="InterPro" id="IPR011832">
    <property type="entry name" value="GlgDAde_trans"/>
</dbReference>
<evidence type="ECO:0000313" key="6">
    <source>
        <dbReference type="Proteomes" id="UP000283745"/>
    </source>
</evidence>
<evidence type="ECO:0000256" key="2">
    <source>
        <dbReference type="ARBA" id="ARBA00023056"/>
    </source>
</evidence>
<dbReference type="CDD" id="cd02508">
    <property type="entry name" value="ADP_Glucose_PP"/>
    <property type="match status" value="1"/>
</dbReference>
<dbReference type="Pfam" id="PF00483">
    <property type="entry name" value="NTP_transferase"/>
    <property type="match status" value="1"/>
</dbReference>
<protein>
    <submittedName>
        <fullName evidence="5">Glucose-1-phosphate adenylyltransferase subunit GlgD</fullName>
        <ecNumber evidence="5">2.7.7.27</ecNumber>
    </submittedName>
</protein>
<dbReference type="RefSeq" id="WP_015540658.1">
    <property type="nucleotide sequence ID" value="NZ_CABJFK010000002.1"/>
</dbReference>
<dbReference type="InterPro" id="IPR029044">
    <property type="entry name" value="Nucleotide-diphossugar_trans"/>
</dbReference>
<proteinExistence type="inferred from homology"/>
<comment type="similarity">
    <text evidence="1">Belongs to the bacterial/plant glucose-1-phosphate adenylyltransferase family.</text>
</comment>
<evidence type="ECO:0000259" key="3">
    <source>
        <dbReference type="Pfam" id="PF00483"/>
    </source>
</evidence>
<dbReference type="AlphaFoldDB" id="A0A414J9S6"/>
<dbReference type="InterPro" id="IPR011831">
    <property type="entry name" value="ADP-Glc_PPase"/>
</dbReference>
<dbReference type="GO" id="GO:0005978">
    <property type="term" value="P:glycogen biosynthetic process"/>
    <property type="evidence" value="ECO:0007669"/>
    <property type="project" value="UniProtKB-KW"/>
</dbReference>
<dbReference type="Pfam" id="PF24894">
    <property type="entry name" value="Hexapep_GlmU"/>
    <property type="match status" value="1"/>
</dbReference>
<keyword evidence="5" id="KW-0548">Nucleotidyltransferase</keyword>
<dbReference type="InterPro" id="IPR005835">
    <property type="entry name" value="NTP_transferase_dom"/>
</dbReference>
<dbReference type="Gene3D" id="3.90.550.10">
    <property type="entry name" value="Spore Coat Polysaccharide Biosynthesis Protein SpsA, Chain A"/>
    <property type="match status" value="1"/>
</dbReference>
<organism evidence="5 6">
    <name type="scientific">Blautia obeum</name>
    <dbReference type="NCBI Taxonomy" id="40520"/>
    <lineage>
        <taxon>Bacteria</taxon>
        <taxon>Bacillati</taxon>
        <taxon>Bacillota</taxon>
        <taxon>Clostridia</taxon>
        <taxon>Lachnospirales</taxon>
        <taxon>Lachnospiraceae</taxon>
        <taxon>Blautia</taxon>
    </lineage>
</organism>
<evidence type="ECO:0000259" key="4">
    <source>
        <dbReference type="Pfam" id="PF24894"/>
    </source>
</evidence>
<accession>A0A414J9S6</accession>
<dbReference type="Proteomes" id="UP000283745">
    <property type="component" value="Unassembled WGS sequence"/>
</dbReference>
<feature type="domain" description="Nucleotidyl transferase" evidence="3">
    <location>
        <begin position="27"/>
        <end position="206"/>
    </location>
</feature>
<dbReference type="Gene3D" id="2.160.10.10">
    <property type="entry name" value="Hexapeptide repeat proteins"/>
    <property type="match status" value="1"/>
</dbReference>
<comment type="caution">
    <text evidence="5">The sequence shown here is derived from an EMBL/GenBank/DDBJ whole genome shotgun (WGS) entry which is preliminary data.</text>
</comment>
<dbReference type="SUPFAM" id="SSF51161">
    <property type="entry name" value="Trimeric LpxA-like enzymes"/>
    <property type="match status" value="1"/>
</dbReference>
<dbReference type="InterPro" id="IPR011004">
    <property type="entry name" value="Trimer_LpxA-like_sf"/>
</dbReference>
<dbReference type="PANTHER" id="PTHR43523">
    <property type="entry name" value="GLUCOSE-1-PHOSPHATE ADENYLYLTRANSFERASE-RELATED"/>
    <property type="match status" value="1"/>
</dbReference>
<dbReference type="PANTHER" id="PTHR43523:SF6">
    <property type="entry name" value="GLYCOGEN BIOSYNTHESIS PROTEIN GLGD"/>
    <property type="match status" value="1"/>
</dbReference>
<evidence type="ECO:0000256" key="1">
    <source>
        <dbReference type="ARBA" id="ARBA00010443"/>
    </source>
</evidence>
<dbReference type="EC" id="2.7.7.27" evidence="5"/>